<evidence type="ECO:0000313" key="4">
    <source>
        <dbReference type="Proteomes" id="UP000001901"/>
    </source>
</evidence>
<dbReference type="InterPro" id="IPR038078">
    <property type="entry name" value="PhoU-like_sf"/>
</dbReference>
<evidence type="ECO:0000313" key="3">
    <source>
        <dbReference type="EMBL" id="ADB58156.1"/>
    </source>
</evidence>
<dbReference type="eggNOG" id="arCOG01963">
    <property type="taxonomic scope" value="Archaea"/>
</dbReference>
<dbReference type="EMBL" id="CP001857">
    <property type="protein sequence ID" value="ADB58156.1"/>
    <property type="molecule type" value="Genomic_DNA"/>
</dbReference>
<evidence type="ECO:0000256" key="1">
    <source>
        <dbReference type="SAM" id="Coils"/>
    </source>
</evidence>
<dbReference type="SUPFAM" id="SSF116726">
    <property type="entry name" value="TrkA C-terminal domain-like"/>
    <property type="match status" value="2"/>
</dbReference>
<feature type="domain" description="RCK C-terminal" evidence="2">
    <location>
        <begin position="303"/>
        <end position="389"/>
    </location>
</feature>
<feature type="domain" description="RCK C-terminal" evidence="2">
    <location>
        <begin position="100"/>
        <end position="186"/>
    </location>
</feature>
<keyword evidence="1" id="KW-0175">Coiled coil</keyword>
<dbReference type="InterPro" id="IPR050144">
    <property type="entry name" value="AAE_transporter"/>
</dbReference>
<dbReference type="STRING" id="572546.Arcpr_1097"/>
<dbReference type="GO" id="GO:0006813">
    <property type="term" value="P:potassium ion transport"/>
    <property type="evidence" value="ECO:0007669"/>
    <property type="project" value="InterPro"/>
</dbReference>
<sequence length="389" mass="43504">MRTIKDILIDLKNTTELIVDLAYSALLFDMEDIAEEVLDLESKILDLLHELRFLAIVSTRSRDVAKALSSILQIGSASQKIGNAAGDVAALVLRGFKLTREIVKAIITQLEETLVKAVVSVEGEVANKTLGEVKLHTRTGMRVIAIKRGFEWIFNPNRDTKVLVGDVLFARGDISGVPKFFEMVTGKRVEIEKEEVEIEIEDLDKAIDILADMKNLSELAVDLSYSSILYNNEDIAQEVAYLEERIDNMKFDLQYWVLKSSRYFKEEEIKTLIALLDLAYSSEQIADSAKEIAEIVLEKMDIHPIFLSAMKETDEVITMIEVKKGSKLHGKTLGEAKVETNTGMHVIAIRRGKKWITKPSAGTKVFAGDVLIAKGTRESEVLLRKLCSS</sequence>
<dbReference type="SUPFAM" id="SSF109755">
    <property type="entry name" value="PhoU-like"/>
    <property type="match status" value="2"/>
</dbReference>
<dbReference type="Proteomes" id="UP000001901">
    <property type="component" value="Chromosome"/>
</dbReference>
<dbReference type="Pfam" id="PF01895">
    <property type="entry name" value="PhoU"/>
    <property type="match status" value="1"/>
</dbReference>
<reference evidence="3 4" key="1">
    <citation type="journal article" date="2010" name="Stand. Genomic Sci.">
        <title>Complete genome sequence of Archaeoglobus profundus type strain (AV18).</title>
        <authorList>
            <person name="von Jan M."/>
            <person name="Lapidus A."/>
            <person name="Del Rio T.G."/>
            <person name="Copeland A."/>
            <person name="Tice H."/>
            <person name="Cheng J.F."/>
            <person name="Lucas S."/>
            <person name="Chen F."/>
            <person name="Nolan M."/>
            <person name="Goodwin L."/>
            <person name="Han C."/>
            <person name="Pitluck S."/>
            <person name="Liolios K."/>
            <person name="Ivanova N."/>
            <person name="Mavromatis K."/>
            <person name="Ovchinnikova G."/>
            <person name="Chertkov O."/>
            <person name="Pati A."/>
            <person name="Chen A."/>
            <person name="Palaniappan K."/>
            <person name="Land M."/>
            <person name="Hauser L."/>
            <person name="Chang Y.J."/>
            <person name="Jeffries C.D."/>
            <person name="Saunders E."/>
            <person name="Brettin T."/>
            <person name="Detter J.C."/>
            <person name="Chain P."/>
            <person name="Eichinger K."/>
            <person name="Huber H."/>
            <person name="Spring S."/>
            <person name="Rohde M."/>
            <person name="Goker M."/>
            <person name="Wirth R."/>
            <person name="Woyke T."/>
            <person name="Bristow J."/>
            <person name="Eisen J.A."/>
            <person name="Markowitz V."/>
            <person name="Hugenholtz P."/>
            <person name="Kyrpides N.C."/>
            <person name="Klenk H.P."/>
        </authorList>
    </citation>
    <scope>NUCLEOTIDE SEQUENCE [LARGE SCALE GENOMIC DNA]</scope>
    <source>
        <strain evidence="4">DSM 5631 / JCM 9629 / NBRC 100127 / Av18</strain>
    </source>
</reference>
<dbReference type="PANTHER" id="PTHR30445">
    <property type="entry name" value="K(+)_H(+) ANTIPORTER SUBUNIT KHTT"/>
    <property type="match status" value="1"/>
</dbReference>
<dbReference type="RefSeq" id="WP_012940492.1">
    <property type="nucleotide sequence ID" value="NC_013741.1"/>
</dbReference>
<dbReference type="Pfam" id="PF02080">
    <property type="entry name" value="TrkA_C"/>
    <property type="match status" value="2"/>
</dbReference>
<organism evidence="3 4">
    <name type="scientific">Archaeoglobus profundus (strain DSM 5631 / JCM 9629 / NBRC 100127 / Av18)</name>
    <dbReference type="NCBI Taxonomy" id="572546"/>
    <lineage>
        <taxon>Archaea</taxon>
        <taxon>Methanobacteriati</taxon>
        <taxon>Methanobacteriota</taxon>
        <taxon>Archaeoglobi</taxon>
        <taxon>Archaeoglobales</taxon>
        <taxon>Archaeoglobaceae</taxon>
        <taxon>Archaeoglobus</taxon>
    </lineage>
</organism>
<dbReference type="Gene3D" id="1.20.58.220">
    <property type="entry name" value="Phosphate transport system protein phou homolog 2, domain 2"/>
    <property type="match status" value="2"/>
</dbReference>
<dbReference type="PROSITE" id="PS51202">
    <property type="entry name" value="RCK_C"/>
    <property type="match status" value="2"/>
</dbReference>
<name>D2RDG2_ARCPA</name>
<dbReference type="KEGG" id="apo:Arcpr_1097"/>
<dbReference type="HOGENOM" id="CLU_057266_0_0_2"/>
<protein>
    <submittedName>
        <fullName evidence="3">TrkA-C domain protein</fullName>
    </submittedName>
</protein>
<accession>D2RDG2</accession>
<dbReference type="PANTHER" id="PTHR30445:SF8">
    <property type="entry name" value="K(+)_H(+) ANTIPORTER SUBUNIT KHTT"/>
    <property type="match status" value="1"/>
</dbReference>
<evidence type="ECO:0000259" key="2">
    <source>
        <dbReference type="PROSITE" id="PS51202"/>
    </source>
</evidence>
<dbReference type="InterPro" id="IPR026022">
    <property type="entry name" value="PhoU_dom"/>
</dbReference>
<feature type="coiled-coil region" evidence="1">
    <location>
        <begin position="186"/>
        <end position="213"/>
    </location>
</feature>
<dbReference type="InterPro" id="IPR006037">
    <property type="entry name" value="RCK_C"/>
</dbReference>
<proteinExistence type="predicted"/>
<dbReference type="AlphaFoldDB" id="D2RDG2"/>
<dbReference type="PaxDb" id="572546-Arcpr_1097"/>
<dbReference type="GeneID" id="8739776"/>
<keyword evidence="4" id="KW-1185">Reference proteome</keyword>
<gene>
    <name evidence="3" type="ordered locus">Arcpr_1097</name>
</gene>
<dbReference type="GO" id="GO:0008324">
    <property type="term" value="F:monoatomic cation transmembrane transporter activity"/>
    <property type="evidence" value="ECO:0007669"/>
    <property type="project" value="InterPro"/>
</dbReference>
<dbReference type="Gene3D" id="3.30.70.1450">
    <property type="entry name" value="Regulator of K+ conductance, C-terminal domain"/>
    <property type="match status" value="2"/>
</dbReference>
<dbReference type="InterPro" id="IPR036721">
    <property type="entry name" value="RCK_C_sf"/>
</dbReference>